<dbReference type="PANTHER" id="PTHR46889:SF4">
    <property type="entry name" value="TRANSPOSASE INSO FOR INSERTION SEQUENCE ELEMENT IS911B-RELATED"/>
    <property type="match status" value="1"/>
</dbReference>
<reference evidence="2 3" key="1">
    <citation type="submission" date="2017-06" db="EMBL/GenBank/DDBJ databases">
        <title>Complete genome of Francisella halioticida.</title>
        <authorList>
            <person name="Sjodin A."/>
        </authorList>
    </citation>
    <scope>NUCLEOTIDE SEQUENCE [LARGE SCALE GENOMIC DNA]</scope>
    <source>
        <strain evidence="2 3">DSM 23729</strain>
    </source>
</reference>
<dbReference type="PROSITE" id="PS50994">
    <property type="entry name" value="INTEGRASE"/>
    <property type="match status" value="1"/>
</dbReference>
<name>A0ABM6LXR3_9GAMM</name>
<dbReference type="EMBL" id="CP022132">
    <property type="protein sequence ID" value="ASG67451.1"/>
    <property type="molecule type" value="Genomic_DNA"/>
</dbReference>
<dbReference type="Proteomes" id="UP000249910">
    <property type="component" value="Chromosome"/>
</dbReference>
<accession>A0ABM6LXR3</accession>
<dbReference type="InterPro" id="IPR001584">
    <property type="entry name" value="Integrase_cat-core"/>
</dbReference>
<proteinExistence type="predicted"/>
<dbReference type="InterPro" id="IPR036397">
    <property type="entry name" value="RNaseH_sf"/>
</dbReference>
<sequence>MGTLYYVPTQEGWLYLCVIIDLFSRSVIGWAMDSRMKADLVCNALNMALFRRNFPSGVIIHSDKGSQYL</sequence>
<organism evidence="2 3">
    <name type="scientific">Francisella halioticida</name>
    <dbReference type="NCBI Taxonomy" id="549298"/>
    <lineage>
        <taxon>Bacteria</taxon>
        <taxon>Pseudomonadati</taxon>
        <taxon>Pseudomonadota</taxon>
        <taxon>Gammaproteobacteria</taxon>
        <taxon>Thiotrichales</taxon>
        <taxon>Francisellaceae</taxon>
        <taxon>Francisella</taxon>
    </lineage>
</organism>
<protein>
    <recommendedName>
        <fullName evidence="1">Integrase catalytic domain-containing protein</fullName>
    </recommendedName>
</protein>
<dbReference type="InterPro" id="IPR050900">
    <property type="entry name" value="Transposase_IS3/IS150/IS904"/>
</dbReference>
<feature type="domain" description="Integrase catalytic" evidence="1">
    <location>
        <begin position="1"/>
        <end position="69"/>
    </location>
</feature>
<gene>
    <name evidence="2" type="ORF">CDV26_02700</name>
</gene>
<dbReference type="Pfam" id="PF00665">
    <property type="entry name" value="rve"/>
    <property type="match status" value="1"/>
</dbReference>
<evidence type="ECO:0000313" key="3">
    <source>
        <dbReference type="Proteomes" id="UP000249910"/>
    </source>
</evidence>
<dbReference type="PANTHER" id="PTHR46889">
    <property type="entry name" value="TRANSPOSASE INSF FOR INSERTION SEQUENCE IS3B-RELATED"/>
    <property type="match status" value="1"/>
</dbReference>
<evidence type="ECO:0000259" key="1">
    <source>
        <dbReference type="PROSITE" id="PS50994"/>
    </source>
</evidence>
<dbReference type="SUPFAM" id="SSF53098">
    <property type="entry name" value="Ribonuclease H-like"/>
    <property type="match status" value="1"/>
</dbReference>
<dbReference type="InterPro" id="IPR012337">
    <property type="entry name" value="RNaseH-like_sf"/>
</dbReference>
<evidence type="ECO:0000313" key="2">
    <source>
        <dbReference type="EMBL" id="ASG67451.1"/>
    </source>
</evidence>
<dbReference type="Gene3D" id="3.30.420.10">
    <property type="entry name" value="Ribonuclease H-like superfamily/Ribonuclease H"/>
    <property type="match status" value="1"/>
</dbReference>
<keyword evidence="3" id="KW-1185">Reference proteome</keyword>